<comment type="similarity">
    <text evidence="2">Belongs to the zinc-containing alcohol dehydrogenase family.</text>
</comment>
<evidence type="ECO:0000256" key="1">
    <source>
        <dbReference type="ARBA" id="ARBA00001947"/>
    </source>
</evidence>
<dbReference type="InterPro" id="IPR036291">
    <property type="entry name" value="NAD(P)-bd_dom_sf"/>
</dbReference>
<gene>
    <name evidence="6" type="ORF">J2T57_000568</name>
</gene>
<keyword evidence="7" id="KW-1185">Reference proteome</keyword>
<keyword evidence="4" id="KW-0862">Zinc</keyword>
<evidence type="ECO:0000256" key="4">
    <source>
        <dbReference type="ARBA" id="ARBA00022833"/>
    </source>
</evidence>
<dbReference type="SUPFAM" id="SSF51735">
    <property type="entry name" value="NAD(P)-binding Rossmann-fold domains"/>
    <property type="match status" value="1"/>
</dbReference>
<evidence type="ECO:0000256" key="2">
    <source>
        <dbReference type="ARBA" id="ARBA00008072"/>
    </source>
</evidence>
<organism evidence="6 7">
    <name type="scientific">Natronocella acetinitrilica</name>
    <dbReference type="NCBI Taxonomy" id="414046"/>
    <lineage>
        <taxon>Bacteria</taxon>
        <taxon>Pseudomonadati</taxon>
        <taxon>Pseudomonadota</taxon>
        <taxon>Gammaproteobacteria</taxon>
        <taxon>Chromatiales</taxon>
        <taxon>Ectothiorhodospiraceae</taxon>
        <taxon>Natronocella</taxon>
    </lineage>
</organism>
<dbReference type="Gene3D" id="3.40.50.720">
    <property type="entry name" value="NAD(P)-binding Rossmann-like Domain"/>
    <property type="match status" value="1"/>
</dbReference>
<proteinExistence type="inferred from homology"/>
<dbReference type="EMBL" id="JALJXV010000001">
    <property type="protein sequence ID" value="MCP1673476.1"/>
    <property type="molecule type" value="Genomic_DNA"/>
</dbReference>
<accession>A0AAE3KAJ1</accession>
<keyword evidence="5" id="KW-0560">Oxidoreductase</keyword>
<name>A0AAE3KAJ1_9GAMM</name>
<protein>
    <submittedName>
        <fullName evidence="6">Threonine dehydrogenase-like Zn-dependent dehydrogenase</fullName>
    </submittedName>
</protein>
<comment type="caution">
    <text evidence="6">The sequence shown here is derived from an EMBL/GenBank/DDBJ whole genome shotgun (WGS) entry which is preliminary data.</text>
</comment>
<dbReference type="GO" id="GO:0016491">
    <property type="term" value="F:oxidoreductase activity"/>
    <property type="evidence" value="ECO:0007669"/>
    <property type="project" value="UniProtKB-KW"/>
</dbReference>
<keyword evidence="3" id="KW-0479">Metal-binding</keyword>
<dbReference type="PANTHER" id="PTHR43350:SF19">
    <property type="entry name" value="D-GULOSIDE 3-DEHYDROGENASE"/>
    <property type="match status" value="1"/>
</dbReference>
<evidence type="ECO:0000313" key="6">
    <source>
        <dbReference type="EMBL" id="MCP1673476.1"/>
    </source>
</evidence>
<dbReference type="AlphaFoldDB" id="A0AAE3KAJ1"/>
<evidence type="ECO:0000313" key="7">
    <source>
        <dbReference type="Proteomes" id="UP001205843"/>
    </source>
</evidence>
<evidence type="ECO:0000256" key="3">
    <source>
        <dbReference type="ARBA" id="ARBA00022723"/>
    </source>
</evidence>
<dbReference type="GO" id="GO:0046872">
    <property type="term" value="F:metal ion binding"/>
    <property type="evidence" value="ECO:0007669"/>
    <property type="project" value="UniProtKB-KW"/>
</dbReference>
<dbReference type="InterPro" id="IPR011032">
    <property type="entry name" value="GroES-like_sf"/>
</dbReference>
<reference evidence="6" key="1">
    <citation type="submission" date="2022-03" db="EMBL/GenBank/DDBJ databases">
        <title>Genomic Encyclopedia of Type Strains, Phase III (KMG-III): the genomes of soil and plant-associated and newly described type strains.</title>
        <authorList>
            <person name="Whitman W."/>
        </authorList>
    </citation>
    <scope>NUCLEOTIDE SEQUENCE</scope>
    <source>
        <strain evidence="6">ANL 6-2</strain>
    </source>
</reference>
<dbReference type="Gene3D" id="3.90.180.10">
    <property type="entry name" value="Medium-chain alcohol dehydrogenases, catalytic domain"/>
    <property type="match status" value="2"/>
</dbReference>
<comment type="cofactor">
    <cofactor evidence="1">
        <name>Zn(2+)</name>
        <dbReference type="ChEBI" id="CHEBI:29105"/>
    </cofactor>
</comment>
<dbReference type="CDD" id="cd08255">
    <property type="entry name" value="2-desacetyl-2-hydroxyethyl_bacteriochlorophyllide_like"/>
    <property type="match status" value="1"/>
</dbReference>
<evidence type="ECO:0000256" key="5">
    <source>
        <dbReference type="ARBA" id="ARBA00023002"/>
    </source>
</evidence>
<dbReference type="PANTHER" id="PTHR43350">
    <property type="entry name" value="NAD-DEPENDENT ALCOHOL DEHYDROGENASE"/>
    <property type="match status" value="1"/>
</dbReference>
<sequence length="323" mass="34802">MADTTRSFWIESPGEGRIRDATLPRPGPDDVMVRALYSGISRGTETLVFAGRVPASQYQAMRAPFQEGEFPGPVKYGYISVGTVEQGPDRLRGRDVFCLYPHQDRYPVPATAVTPLPDGVPPQRAVLAANMETAVNALWDAQPRIGERIIVIGGGVLGMLVAWLCSRIPGTDTTLVDVNTARAATAAALGVDFATPGTMSGEADLLIHASGHPSGLVSALELAAPEARIIELSWYGEQAVPLPLGEAFHSRRLTIRSSQVGRLPADMAPRWDYARRMAVALGLLADPALDALITGESPFEELPEVLARLTREPGDTLCHRIRY</sequence>
<dbReference type="Proteomes" id="UP001205843">
    <property type="component" value="Unassembled WGS sequence"/>
</dbReference>
<dbReference type="SUPFAM" id="SSF50129">
    <property type="entry name" value="GroES-like"/>
    <property type="match status" value="1"/>
</dbReference>